<protein>
    <submittedName>
        <fullName evidence="1">Uncharacterized protein</fullName>
    </submittedName>
</protein>
<evidence type="ECO:0000313" key="2">
    <source>
        <dbReference type="Proteomes" id="UP000824469"/>
    </source>
</evidence>
<dbReference type="AlphaFoldDB" id="A0AA38CA21"/>
<evidence type="ECO:0000313" key="1">
    <source>
        <dbReference type="EMBL" id="KAH9292353.1"/>
    </source>
</evidence>
<name>A0AA38CA21_TAXCH</name>
<keyword evidence="2" id="KW-1185">Reference proteome</keyword>
<dbReference type="Proteomes" id="UP000824469">
    <property type="component" value="Unassembled WGS sequence"/>
</dbReference>
<accession>A0AA38CA21</accession>
<feature type="non-terminal residue" evidence="1">
    <location>
        <position position="1"/>
    </location>
</feature>
<comment type="caution">
    <text evidence="1">The sequence shown here is derived from an EMBL/GenBank/DDBJ whole genome shotgun (WGS) entry which is preliminary data.</text>
</comment>
<sequence>SLCPSEETVKPPSDRIVYGASENKVHLCLGLLEITQMADPVRTIKVVVCLAPESVGTNSDLAESDAERMRPVMASILWTNNEAITHLHKVFGVKGHLGAKTPLGFRPGGKDETSIDILPDGYVQYLSSGKKVARRI</sequence>
<gene>
    <name evidence="1" type="ORF">KI387_042463</name>
</gene>
<organism evidence="1 2">
    <name type="scientific">Taxus chinensis</name>
    <name type="common">Chinese yew</name>
    <name type="synonym">Taxus wallichiana var. chinensis</name>
    <dbReference type="NCBI Taxonomy" id="29808"/>
    <lineage>
        <taxon>Eukaryota</taxon>
        <taxon>Viridiplantae</taxon>
        <taxon>Streptophyta</taxon>
        <taxon>Embryophyta</taxon>
        <taxon>Tracheophyta</taxon>
        <taxon>Spermatophyta</taxon>
        <taxon>Pinopsida</taxon>
        <taxon>Pinidae</taxon>
        <taxon>Conifers II</taxon>
        <taxon>Cupressales</taxon>
        <taxon>Taxaceae</taxon>
        <taxon>Taxus</taxon>
    </lineage>
</organism>
<dbReference type="EMBL" id="JAHRHJ020003169">
    <property type="protein sequence ID" value="KAH9292353.1"/>
    <property type="molecule type" value="Genomic_DNA"/>
</dbReference>
<reference evidence="1 2" key="1">
    <citation type="journal article" date="2021" name="Nat. Plants">
        <title>The Taxus genome provides insights into paclitaxel biosynthesis.</title>
        <authorList>
            <person name="Xiong X."/>
            <person name="Gou J."/>
            <person name="Liao Q."/>
            <person name="Li Y."/>
            <person name="Zhou Q."/>
            <person name="Bi G."/>
            <person name="Li C."/>
            <person name="Du R."/>
            <person name="Wang X."/>
            <person name="Sun T."/>
            <person name="Guo L."/>
            <person name="Liang H."/>
            <person name="Lu P."/>
            <person name="Wu Y."/>
            <person name="Zhang Z."/>
            <person name="Ro D.K."/>
            <person name="Shang Y."/>
            <person name="Huang S."/>
            <person name="Yan J."/>
        </authorList>
    </citation>
    <scope>NUCLEOTIDE SEQUENCE [LARGE SCALE GENOMIC DNA]</scope>
    <source>
        <strain evidence="1">Ta-2019</strain>
    </source>
</reference>
<proteinExistence type="predicted"/>